<dbReference type="AlphaFoldDB" id="A0A3P3WD86"/>
<feature type="transmembrane region" description="Helical" evidence="1">
    <location>
        <begin position="46"/>
        <end position="65"/>
    </location>
</feature>
<sequence>MKNTLKLLLGTASGLLVSVLFGCIIFKYLTQISPIENFDIFKYGTLSGRALSLGAIPNIGLFYLFLNKENYFSARGVILSFILIGLFVLFA</sequence>
<comment type="caution">
    <text evidence="2">The sequence shown here is derived from an EMBL/GenBank/DDBJ whole genome shotgun (WGS) entry which is preliminary data.</text>
</comment>
<proteinExistence type="predicted"/>
<dbReference type="Proteomes" id="UP000275719">
    <property type="component" value="Unassembled WGS sequence"/>
</dbReference>
<gene>
    <name evidence="2" type="ORF">EG240_05160</name>
</gene>
<keyword evidence="3" id="KW-1185">Reference proteome</keyword>
<keyword evidence="1" id="KW-0812">Transmembrane</keyword>
<dbReference type="RefSeq" id="WP_125018138.1">
    <property type="nucleotide sequence ID" value="NZ_RQVQ01000009.1"/>
</dbReference>
<keyword evidence="1" id="KW-0472">Membrane</keyword>
<evidence type="ECO:0000313" key="2">
    <source>
        <dbReference type="EMBL" id="RRJ91589.1"/>
    </source>
</evidence>
<organism evidence="2 3">
    <name type="scientific">Paenimyroides tangerinum</name>
    <dbReference type="NCBI Taxonomy" id="2488728"/>
    <lineage>
        <taxon>Bacteria</taxon>
        <taxon>Pseudomonadati</taxon>
        <taxon>Bacteroidota</taxon>
        <taxon>Flavobacteriia</taxon>
        <taxon>Flavobacteriales</taxon>
        <taxon>Flavobacteriaceae</taxon>
        <taxon>Paenimyroides</taxon>
    </lineage>
</organism>
<dbReference type="PROSITE" id="PS51257">
    <property type="entry name" value="PROKAR_LIPOPROTEIN"/>
    <property type="match status" value="1"/>
</dbReference>
<evidence type="ECO:0000313" key="3">
    <source>
        <dbReference type="Proteomes" id="UP000275719"/>
    </source>
</evidence>
<name>A0A3P3WD86_9FLAO</name>
<feature type="transmembrane region" description="Helical" evidence="1">
    <location>
        <begin position="72"/>
        <end position="90"/>
    </location>
</feature>
<protein>
    <submittedName>
        <fullName evidence="2">Uncharacterized protein</fullName>
    </submittedName>
</protein>
<reference evidence="2 3" key="1">
    <citation type="submission" date="2018-11" db="EMBL/GenBank/DDBJ databases">
        <title>Flavobacterium sp. nov., YIM 102701-2 draft genome.</title>
        <authorList>
            <person name="Li G."/>
            <person name="Jiang Y."/>
        </authorList>
    </citation>
    <scope>NUCLEOTIDE SEQUENCE [LARGE SCALE GENOMIC DNA]</scope>
    <source>
        <strain evidence="2 3">YIM 102701-2</strain>
    </source>
</reference>
<dbReference type="OrthoDB" id="1362378at2"/>
<evidence type="ECO:0000256" key="1">
    <source>
        <dbReference type="SAM" id="Phobius"/>
    </source>
</evidence>
<keyword evidence="1" id="KW-1133">Transmembrane helix</keyword>
<accession>A0A3P3WD86</accession>
<dbReference type="EMBL" id="RQVQ01000009">
    <property type="protein sequence ID" value="RRJ91589.1"/>
    <property type="molecule type" value="Genomic_DNA"/>
</dbReference>